<evidence type="ECO:0000313" key="1">
    <source>
        <dbReference type="EMBL" id="MDT0642316.1"/>
    </source>
</evidence>
<evidence type="ECO:0000313" key="2">
    <source>
        <dbReference type="Proteomes" id="UP001262889"/>
    </source>
</evidence>
<dbReference type="InterPro" id="IPR010344">
    <property type="entry name" value="YbjH"/>
</dbReference>
<sequence length="372" mass="43325">MKTAWSSFLLLMATTSLLGQGIEDRLFKAGFENVQVLEKKDSLEVFFEHREFRSPYHSMHYAGLLLEGQVQKTIVWRPLYHNKPVGGYLQDFYSFVKLDKEARQFFKQNNKPWNGYRIQLRLFPNFAARFGYYEQPFQTRLDLILDTRLYLAPGLSLQTGIKFPVQNSLDENNAVVLAPTMLHYFMQPVNKHFVALSLGTFYYDRYGLDIQYRYAPLEQRWSFGLEAGLTGYYQVYSDHYSSSDLSIVHAVVDAEYRLPFENLSLKLSAGRFIFEDNGARLDIIKQYGNVDIGLYAARTTSGSTIGFQFALPISPGSIYRTKKLELRTPAEFRWEYSYNNEQPVARKYRLGMPRLADMLRQYNGNFIKNLSR</sequence>
<proteinExistence type="predicted"/>
<reference evidence="1 2" key="1">
    <citation type="submission" date="2023-09" db="EMBL/GenBank/DDBJ databases">
        <authorList>
            <person name="Rey-Velasco X."/>
        </authorList>
    </citation>
    <scope>NUCLEOTIDE SEQUENCE [LARGE SCALE GENOMIC DNA]</scope>
    <source>
        <strain evidence="1 2">F363</strain>
    </source>
</reference>
<name>A0ABU3C7N1_9FLAO</name>
<dbReference type="RefSeq" id="WP_311533988.1">
    <property type="nucleotide sequence ID" value="NZ_JAVRHQ010000004.1"/>
</dbReference>
<protein>
    <submittedName>
        <fullName evidence="1">YjbH domain-containing protein</fullName>
    </submittedName>
</protein>
<organism evidence="1 2">
    <name type="scientific">Autumnicola tepida</name>
    <dbReference type="NCBI Taxonomy" id="3075595"/>
    <lineage>
        <taxon>Bacteria</taxon>
        <taxon>Pseudomonadati</taxon>
        <taxon>Bacteroidota</taxon>
        <taxon>Flavobacteriia</taxon>
        <taxon>Flavobacteriales</taxon>
        <taxon>Flavobacteriaceae</taxon>
        <taxon>Autumnicola</taxon>
    </lineage>
</organism>
<dbReference type="Proteomes" id="UP001262889">
    <property type="component" value="Unassembled WGS sequence"/>
</dbReference>
<gene>
    <name evidence="1" type="ORF">RM553_05670</name>
</gene>
<dbReference type="EMBL" id="JAVRHQ010000004">
    <property type="protein sequence ID" value="MDT0642316.1"/>
    <property type="molecule type" value="Genomic_DNA"/>
</dbReference>
<accession>A0ABU3C7N1</accession>
<comment type="caution">
    <text evidence="1">The sequence shown here is derived from an EMBL/GenBank/DDBJ whole genome shotgun (WGS) entry which is preliminary data.</text>
</comment>
<dbReference type="Pfam" id="PF06082">
    <property type="entry name" value="YjbH"/>
    <property type="match status" value="1"/>
</dbReference>
<keyword evidence="2" id="KW-1185">Reference proteome</keyword>